<dbReference type="PRINTS" id="PR00107">
    <property type="entry name" value="PHOSPHOCPHPR"/>
</dbReference>
<proteinExistence type="predicted"/>
<evidence type="ECO:0000256" key="4">
    <source>
        <dbReference type="ARBA" id="ARBA00022448"/>
    </source>
</evidence>
<comment type="subcellular location">
    <subcellularLocation>
        <location evidence="2">Cytoplasm</location>
    </subcellularLocation>
</comment>
<dbReference type="InterPro" id="IPR035895">
    <property type="entry name" value="HPr-like_sf"/>
</dbReference>
<name>A0A975GJ91_9BACT</name>
<dbReference type="GO" id="GO:0009401">
    <property type="term" value="P:phosphoenolpyruvate-dependent sugar phosphotransferase system"/>
    <property type="evidence" value="ECO:0007669"/>
    <property type="project" value="UniProtKB-KW"/>
</dbReference>
<dbReference type="PANTHER" id="PTHR33705:SF1">
    <property type="entry name" value="PHOSPHOCARRIER PROTEIN HPR"/>
    <property type="match status" value="1"/>
</dbReference>
<evidence type="ECO:0000256" key="6">
    <source>
        <dbReference type="ARBA" id="ARBA00022597"/>
    </source>
</evidence>
<protein>
    <recommendedName>
        <fullName evidence="3">Phosphocarrier protein HPr</fullName>
    </recommendedName>
    <alternativeName>
        <fullName evidence="8">Histidine-containing protein</fullName>
    </alternativeName>
</protein>
<dbReference type="InterPro" id="IPR002114">
    <property type="entry name" value="PTS_HPr_Ser_P_site"/>
</dbReference>
<keyword evidence="4" id="KW-0813">Transport</keyword>
<keyword evidence="11" id="KW-1185">Reference proteome</keyword>
<reference evidence="10" key="1">
    <citation type="journal article" date="2021" name="Microb. Physiol.">
        <title>Proteogenomic Insights into the Physiology of Marine, Sulfate-Reducing, Filamentous Desulfonema limicola and Desulfonema magnum.</title>
        <authorList>
            <person name="Schnaars V."/>
            <person name="Wohlbrand L."/>
            <person name="Scheve S."/>
            <person name="Hinrichs C."/>
            <person name="Reinhardt R."/>
            <person name="Rabus R."/>
        </authorList>
    </citation>
    <scope>NUCLEOTIDE SEQUENCE</scope>
    <source>
        <strain evidence="10">5ac10</strain>
    </source>
</reference>
<dbReference type="Pfam" id="PF00381">
    <property type="entry name" value="PTS-HPr"/>
    <property type="match status" value="1"/>
</dbReference>
<keyword evidence="7" id="KW-0598">Phosphotransferase system</keyword>
<evidence type="ECO:0000259" key="9">
    <source>
        <dbReference type="PROSITE" id="PS51350"/>
    </source>
</evidence>
<keyword evidence="5" id="KW-0963">Cytoplasm</keyword>
<accession>A0A975GJ91</accession>
<evidence type="ECO:0000256" key="5">
    <source>
        <dbReference type="ARBA" id="ARBA00022490"/>
    </source>
</evidence>
<dbReference type="PROSITE" id="PS00589">
    <property type="entry name" value="PTS_HPR_SER"/>
    <property type="match status" value="1"/>
</dbReference>
<dbReference type="InterPro" id="IPR050399">
    <property type="entry name" value="HPr"/>
</dbReference>
<evidence type="ECO:0000313" key="10">
    <source>
        <dbReference type="EMBL" id="QTA83441.1"/>
    </source>
</evidence>
<dbReference type="SUPFAM" id="SSF55594">
    <property type="entry name" value="HPr-like"/>
    <property type="match status" value="1"/>
</dbReference>
<dbReference type="Gene3D" id="3.30.1340.10">
    <property type="entry name" value="HPr-like"/>
    <property type="match status" value="1"/>
</dbReference>
<evidence type="ECO:0000256" key="1">
    <source>
        <dbReference type="ARBA" id="ARBA00003681"/>
    </source>
</evidence>
<dbReference type="InterPro" id="IPR001020">
    <property type="entry name" value="PTS_HPr_His_P_site"/>
</dbReference>
<keyword evidence="6" id="KW-0762">Sugar transport</keyword>
<dbReference type="RefSeq" id="WP_207689293.1">
    <property type="nucleotide sequence ID" value="NZ_CP061799.1"/>
</dbReference>
<dbReference type="PROSITE" id="PS51350">
    <property type="entry name" value="PTS_HPR_DOM"/>
    <property type="match status" value="1"/>
</dbReference>
<evidence type="ECO:0000256" key="8">
    <source>
        <dbReference type="ARBA" id="ARBA00033055"/>
    </source>
</evidence>
<comment type="function">
    <text evidence="1">General (non sugar-specific) component of the phosphoenolpyruvate-dependent sugar phosphotransferase system (sugar PTS). This major carbohydrate active-transport system catalyzes the phosphorylation of incoming sugar substrates concomitantly with their translocation across the cell membrane. The phosphoryl group from phosphoenolpyruvate (PEP) is transferred to the phosphoryl carrier protein HPr by enzyme I. Phospho-HPr then transfers it to the PTS EIIA domain.</text>
</comment>
<dbReference type="GO" id="GO:0005737">
    <property type="term" value="C:cytoplasm"/>
    <property type="evidence" value="ECO:0007669"/>
    <property type="project" value="UniProtKB-SubCell"/>
</dbReference>
<evidence type="ECO:0000313" key="11">
    <source>
        <dbReference type="Proteomes" id="UP000663720"/>
    </source>
</evidence>
<dbReference type="PROSITE" id="PS00369">
    <property type="entry name" value="PTS_HPR_HIS"/>
    <property type="match status" value="1"/>
</dbReference>
<dbReference type="InterPro" id="IPR000032">
    <property type="entry name" value="HPr-like"/>
</dbReference>
<dbReference type="Proteomes" id="UP000663720">
    <property type="component" value="Chromosome"/>
</dbReference>
<organism evidence="10 11">
    <name type="scientific">Desulfonema limicola</name>
    <dbReference type="NCBI Taxonomy" id="45656"/>
    <lineage>
        <taxon>Bacteria</taxon>
        <taxon>Pseudomonadati</taxon>
        <taxon>Thermodesulfobacteriota</taxon>
        <taxon>Desulfobacteria</taxon>
        <taxon>Desulfobacterales</taxon>
        <taxon>Desulfococcaceae</taxon>
        <taxon>Desulfonema</taxon>
    </lineage>
</organism>
<dbReference type="PANTHER" id="PTHR33705">
    <property type="entry name" value="PHOSPHOCARRIER PROTEIN HPR"/>
    <property type="match status" value="1"/>
</dbReference>
<dbReference type="AlphaFoldDB" id="A0A975GJ91"/>
<evidence type="ECO:0000256" key="3">
    <source>
        <dbReference type="ARBA" id="ARBA00020422"/>
    </source>
</evidence>
<feature type="domain" description="HPr" evidence="9">
    <location>
        <begin position="7"/>
        <end position="94"/>
    </location>
</feature>
<evidence type="ECO:0000256" key="7">
    <source>
        <dbReference type="ARBA" id="ARBA00022683"/>
    </source>
</evidence>
<sequence>MSHKQSELSKDVFIINELGLHARSAAKIAEIAVKARDQVWITKNNDETVDAKSIIDMLTLGCSKGTKITIEIESDSDIKIFNKIVHLVENGFGE</sequence>
<evidence type="ECO:0000256" key="2">
    <source>
        <dbReference type="ARBA" id="ARBA00004496"/>
    </source>
</evidence>
<gene>
    <name evidence="10" type="primary">ptsH</name>
    <name evidence="10" type="ORF">dnl_58480</name>
</gene>
<dbReference type="NCBIfam" id="TIGR01003">
    <property type="entry name" value="PTS_HPr_family"/>
    <property type="match status" value="1"/>
</dbReference>
<dbReference type="KEGG" id="dli:dnl_58480"/>
<dbReference type="EMBL" id="CP061799">
    <property type="protein sequence ID" value="QTA83441.1"/>
    <property type="molecule type" value="Genomic_DNA"/>
</dbReference>